<dbReference type="EMBL" id="LRPB01000014">
    <property type="protein sequence ID" value="KYG84640.1"/>
    <property type="molecule type" value="Genomic_DNA"/>
</dbReference>
<comment type="caution">
    <text evidence="1">The sequence shown here is derived from an EMBL/GenBank/DDBJ whole genome shotgun (WGS) entry which is preliminary data.</text>
</comment>
<dbReference type="NCBIfam" id="NF033205">
    <property type="entry name" value="IPExxxVDY"/>
    <property type="match status" value="1"/>
</dbReference>
<dbReference type="STRING" id="1914963.AWW67_18275"/>
<evidence type="ECO:0008006" key="3">
    <source>
        <dbReference type="Google" id="ProtNLM"/>
    </source>
</evidence>
<accession>A0A150Y0T2</accession>
<dbReference type="Proteomes" id="UP000075663">
    <property type="component" value="Unassembled WGS sequence"/>
</dbReference>
<proteinExistence type="predicted"/>
<dbReference type="RefSeq" id="WP_053223004.1">
    <property type="nucleotide sequence ID" value="NZ_LRPB01000014.1"/>
</dbReference>
<evidence type="ECO:0000313" key="2">
    <source>
        <dbReference type="Proteomes" id="UP000075663"/>
    </source>
</evidence>
<sequence length="165" mass="19191">MSNIFFNLVVGTLSVQKPVFLASMAKNKLEISYEIDFELIAINASVKEYKLAWMLNKTLGWNLVKNENIKLDFTGNRGMLISNYLYQTEYQIFRLIRNRAIEGEEQYNAFIIPELKNFDFFIMIENESVGFDLNTFISKIKEIPFVQFAVLMDAATLKSKDNLIF</sequence>
<dbReference type="AlphaFoldDB" id="A0A150Y0T2"/>
<gene>
    <name evidence="1" type="ORF">AWW67_18275</name>
</gene>
<reference evidence="1 2" key="1">
    <citation type="submission" date="2016-01" db="EMBL/GenBank/DDBJ databases">
        <title>Genome sequencing of Roseivirga seohaensis SW-152.</title>
        <authorList>
            <person name="Selvaratnam C."/>
            <person name="Thevarajoo S."/>
            <person name="Goh K.M."/>
            <person name="Ee R."/>
            <person name="Chan K.-G."/>
            <person name="Chong C.S."/>
        </authorList>
    </citation>
    <scope>NUCLEOTIDE SEQUENCE [LARGE SCALE GENOMIC DNA]</scope>
    <source>
        <strain evidence="1 2">SW-152</strain>
    </source>
</reference>
<protein>
    <recommendedName>
        <fullName evidence="3">IPExxxVDY family protein</fullName>
    </recommendedName>
</protein>
<name>A0A150Y0T2_9BACT</name>
<dbReference type="InterPro" id="IPR047690">
    <property type="entry name" value="IPExxxVDY_fam"/>
</dbReference>
<evidence type="ECO:0000313" key="1">
    <source>
        <dbReference type="EMBL" id="KYG84640.1"/>
    </source>
</evidence>
<organism evidence="1 2">
    <name type="scientific">Roseivirga seohaensis</name>
    <dbReference type="NCBI Taxonomy" id="1914963"/>
    <lineage>
        <taxon>Bacteria</taxon>
        <taxon>Pseudomonadati</taxon>
        <taxon>Bacteroidota</taxon>
        <taxon>Cytophagia</taxon>
        <taxon>Cytophagales</taxon>
        <taxon>Roseivirgaceae</taxon>
        <taxon>Roseivirga</taxon>
    </lineage>
</organism>